<gene>
    <name evidence="1" type="ORF">SP90_01325</name>
</gene>
<name>A0A1B7XMP4_9BACT</name>
<protein>
    <submittedName>
        <fullName evidence="1">Uncharacterized protein</fullName>
    </submittedName>
</protein>
<dbReference type="EMBL" id="JXMS01000002">
    <property type="protein sequence ID" value="OBQ56755.1"/>
    <property type="molecule type" value="Genomic_DNA"/>
</dbReference>
<dbReference type="PATRIC" id="fig|1560234.3.peg.1136"/>
<comment type="caution">
    <text evidence="1">The sequence shown here is derived from an EMBL/GenBank/DDBJ whole genome shotgun (WGS) entry which is preliminary data.</text>
</comment>
<dbReference type="AlphaFoldDB" id="A0A1B7XMP4"/>
<sequence length="141" mass="15629">MTNNVNKFGKAALQLNDARNNLLEKVDEHTGAVDSIHKAREMGVNDPYTENSGYFSRQKVRRAEARVDHAEEKYQSALQNVMDDSTGHADLEKVKEVDSAIEYSGDCINTIMEGDDDALARALLERSEADLSILVGNLEDS</sequence>
<evidence type="ECO:0000313" key="2">
    <source>
        <dbReference type="Proteomes" id="UP000091979"/>
    </source>
</evidence>
<accession>A0A1B7XMP4</accession>
<organism evidence="1 2">
    <name type="scientific">Halodesulfovibrio spirochaetisodalis</name>
    <dbReference type="NCBI Taxonomy" id="1560234"/>
    <lineage>
        <taxon>Bacteria</taxon>
        <taxon>Pseudomonadati</taxon>
        <taxon>Thermodesulfobacteriota</taxon>
        <taxon>Desulfovibrionia</taxon>
        <taxon>Desulfovibrionales</taxon>
        <taxon>Desulfovibrionaceae</taxon>
        <taxon>Halodesulfovibrio</taxon>
    </lineage>
</organism>
<keyword evidence="2" id="KW-1185">Reference proteome</keyword>
<dbReference type="RefSeq" id="WP_066851781.1">
    <property type="nucleotide sequence ID" value="NZ_JXMS01000002.1"/>
</dbReference>
<evidence type="ECO:0000313" key="1">
    <source>
        <dbReference type="EMBL" id="OBQ56755.1"/>
    </source>
</evidence>
<dbReference type="Proteomes" id="UP000091979">
    <property type="component" value="Unassembled WGS sequence"/>
</dbReference>
<proteinExistence type="predicted"/>
<reference evidence="1 2" key="1">
    <citation type="submission" date="2015-01" db="EMBL/GenBank/DDBJ databases">
        <title>Desulfovibrio sp. JC271 draft genome sequence.</title>
        <authorList>
            <person name="Shivani Y."/>
            <person name="Subhash Y."/>
            <person name="Sasikala C."/>
            <person name="Ramana C.V."/>
        </authorList>
    </citation>
    <scope>NUCLEOTIDE SEQUENCE [LARGE SCALE GENOMIC DNA]</scope>
    <source>
        <strain evidence="1 2">JC271</strain>
    </source>
</reference>